<keyword evidence="1" id="KW-0812">Transmembrane</keyword>
<dbReference type="AlphaFoldDB" id="A0AAV4YD68"/>
<keyword evidence="1" id="KW-1133">Transmembrane helix</keyword>
<keyword evidence="1" id="KW-0472">Membrane</keyword>
<dbReference type="EMBL" id="BPLR01019200">
    <property type="protein sequence ID" value="GIZ05073.1"/>
    <property type="molecule type" value="Genomic_DNA"/>
</dbReference>
<evidence type="ECO:0000313" key="3">
    <source>
        <dbReference type="Proteomes" id="UP001054945"/>
    </source>
</evidence>
<protein>
    <submittedName>
        <fullName evidence="2">Uncharacterized protein</fullName>
    </submittedName>
</protein>
<organism evidence="2 3">
    <name type="scientific">Caerostris extrusa</name>
    <name type="common">Bark spider</name>
    <name type="synonym">Caerostris bankana</name>
    <dbReference type="NCBI Taxonomy" id="172846"/>
    <lineage>
        <taxon>Eukaryota</taxon>
        <taxon>Metazoa</taxon>
        <taxon>Ecdysozoa</taxon>
        <taxon>Arthropoda</taxon>
        <taxon>Chelicerata</taxon>
        <taxon>Arachnida</taxon>
        <taxon>Araneae</taxon>
        <taxon>Araneomorphae</taxon>
        <taxon>Entelegynae</taxon>
        <taxon>Araneoidea</taxon>
        <taxon>Araneidae</taxon>
        <taxon>Caerostris</taxon>
    </lineage>
</organism>
<gene>
    <name evidence="2" type="ORF">CEXT_494241</name>
</gene>
<proteinExistence type="predicted"/>
<reference evidence="2 3" key="1">
    <citation type="submission" date="2021-06" db="EMBL/GenBank/DDBJ databases">
        <title>Caerostris extrusa draft genome.</title>
        <authorList>
            <person name="Kono N."/>
            <person name="Arakawa K."/>
        </authorList>
    </citation>
    <scope>NUCLEOTIDE SEQUENCE [LARGE SCALE GENOMIC DNA]</scope>
</reference>
<evidence type="ECO:0000313" key="2">
    <source>
        <dbReference type="EMBL" id="GIZ05073.1"/>
    </source>
</evidence>
<name>A0AAV4YD68_CAEEX</name>
<accession>A0AAV4YD68</accession>
<evidence type="ECO:0000256" key="1">
    <source>
        <dbReference type="SAM" id="Phobius"/>
    </source>
</evidence>
<feature type="transmembrane region" description="Helical" evidence="1">
    <location>
        <begin position="62"/>
        <end position="81"/>
    </location>
</feature>
<sequence length="84" mass="9043">MITEKGILSAVLSLRCGETLFIAENLECYGNMNLADICVLCDLLETESDAIPSIWPKQGMQCNFGISISSFVIVFLTGYTAGAS</sequence>
<comment type="caution">
    <text evidence="2">The sequence shown here is derived from an EMBL/GenBank/DDBJ whole genome shotgun (WGS) entry which is preliminary data.</text>
</comment>
<dbReference type="Proteomes" id="UP001054945">
    <property type="component" value="Unassembled WGS sequence"/>
</dbReference>
<keyword evidence="3" id="KW-1185">Reference proteome</keyword>